<evidence type="ECO:0000313" key="1">
    <source>
        <dbReference type="EMBL" id="CDQ02855.1"/>
    </source>
</evidence>
<organism evidence="1">
    <name type="scientific">Brugia malayi</name>
    <name type="common">Filarial nematode worm</name>
    <dbReference type="NCBI Taxonomy" id="6279"/>
    <lineage>
        <taxon>Eukaryota</taxon>
        <taxon>Metazoa</taxon>
        <taxon>Ecdysozoa</taxon>
        <taxon>Nematoda</taxon>
        <taxon>Chromadorea</taxon>
        <taxon>Rhabditida</taxon>
        <taxon>Spirurina</taxon>
        <taxon>Spiruromorpha</taxon>
        <taxon>Filarioidea</taxon>
        <taxon>Onchocercidae</taxon>
        <taxon>Brugia</taxon>
    </lineage>
</organism>
<name>A0A1I9G6E4_BRUMA</name>
<protein>
    <submittedName>
        <fullName evidence="1">Bm1053</fullName>
    </submittedName>
</protein>
<accession>A0A1I9G6E4</accession>
<gene>
    <name evidence="1" type="primary">Bm1053</name>
    <name evidence="1" type="ORF">BM_Bm1053</name>
</gene>
<reference evidence="1" key="2">
    <citation type="submission" date="2012-12" db="EMBL/GenBank/DDBJ databases">
        <authorList>
            <consortium name="WormBase Consortium"/>
            <person name="Ghedin E."/>
            <person name="Paulini M."/>
        </authorList>
    </citation>
    <scope>NUCLEOTIDE SEQUENCE</scope>
    <source>
        <strain evidence="1">FR3</strain>
    </source>
</reference>
<sequence>MISTNNFVVTLLLIRQKCLGIDSLLINSQIFVNFFLDF</sequence>
<reference evidence="1" key="1">
    <citation type="journal article" date="2007" name="Science">
        <title>Draft genome of the filarial nematode parasite Brugia malayi.</title>
        <authorList>
            <person name="Ghedin E."/>
            <person name="Wang S."/>
            <person name="Spiro D."/>
            <person name="Caler E."/>
            <person name="Zhao Q."/>
            <person name="Crabtree J."/>
            <person name="Allen J.E."/>
            <person name="Delcher A.L."/>
            <person name="Guiliano D.B."/>
            <person name="Miranda-Saavedra D."/>
            <person name="Angiuoli S.V."/>
            <person name="Creasy T."/>
            <person name="Amedeo P."/>
            <person name="Haas B."/>
            <person name="El-Sayed N.M."/>
            <person name="Wortman J.R."/>
            <person name="Feldblyum T."/>
            <person name="Tallon L."/>
            <person name="Schatz M."/>
            <person name="Shumway M."/>
            <person name="Koo H."/>
            <person name="Salzberg S.L."/>
            <person name="Schobel S."/>
            <person name="Pertea M."/>
            <person name="Pop M."/>
            <person name="White O."/>
            <person name="Barton G.J."/>
            <person name="Carlow C.K."/>
            <person name="Crawford M.J."/>
            <person name="Daub J."/>
            <person name="Dimmic M.W."/>
            <person name="Estes C.F."/>
            <person name="Foster J.M."/>
            <person name="Ganatra M."/>
            <person name="Gregory W.F."/>
            <person name="Johnson N.M."/>
            <person name="Jin J."/>
            <person name="Komuniecki R."/>
            <person name="Korf I."/>
            <person name="Kumar S."/>
            <person name="Laney S."/>
            <person name="Li B.W."/>
            <person name="Li W."/>
            <person name="Lindblom T.H."/>
            <person name="Lustigman S."/>
            <person name="Ma D."/>
            <person name="Maina C.V."/>
            <person name="Martin D.M."/>
            <person name="McCarter J.P."/>
            <person name="McReynolds L."/>
            <person name="Mitreva M."/>
            <person name="Nutman T.B."/>
            <person name="Parkinson J."/>
            <person name="Peregrin-Alvarez J.M."/>
            <person name="Poole C."/>
            <person name="Ren Q."/>
            <person name="Saunders L."/>
            <person name="Sluder A.E."/>
            <person name="Smith K."/>
            <person name="Stanke M."/>
            <person name="Unnasch T.R."/>
            <person name="Ware J."/>
            <person name="Wei A.D."/>
            <person name="Weil G."/>
            <person name="Williams D.J."/>
            <person name="Zhang Y."/>
            <person name="Williams S.A."/>
            <person name="Fraser-Liggett C."/>
            <person name="Slatko B."/>
            <person name="Blaxter M.L."/>
            <person name="Scott A.L."/>
        </authorList>
    </citation>
    <scope>NUCLEOTIDE SEQUENCE</scope>
    <source>
        <strain evidence="1">FR3</strain>
    </source>
</reference>
<dbReference type="EMBL" id="LN857024">
    <property type="protein sequence ID" value="CDQ02855.1"/>
    <property type="molecule type" value="Genomic_DNA"/>
</dbReference>
<proteinExistence type="predicted"/>
<dbReference type="AlphaFoldDB" id="A0A1I9G6E4"/>